<feature type="domain" description="Flagellar protein FlgJ N-terminal" evidence="2">
    <location>
        <begin position="125"/>
        <end position="174"/>
    </location>
</feature>
<protein>
    <submittedName>
        <fullName evidence="3">Rod-binding protein</fullName>
    </submittedName>
</protein>
<feature type="compositionally biased region" description="Basic and acidic residues" evidence="1">
    <location>
        <begin position="28"/>
        <end position="38"/>
    </location>
</feature>
<sequence>MNGITTDFPVLQQAGADRDFSAPVRNSESSRPESDSRDFSSVLRMVQAQAQTSAGTGGGSAALSAGIPGDYLRGFSLPSNPAAVRDKPAGAAANSGQDGVIDRTSRLYAQSLELESYFVKIMLSSMRNTLSGGSGTGTEESCASRTYKDMLYDQLARTVTQNAGFGLADQIYLQLSSGSC</sequence>
<dbReference type="InterPro" id="IPR019301">
    <property type="entry name" value="Flagellar_prot_FlgJ_N"/>
</dbReference>
<dbReference type="Proteomes" id="UP000823616">
    <property type="component" value="Unassembled WGS sequence"/>
</dbReference>
<feature type="region of interest" description="Disordered" evidence="1">
    <location>
        <begin position="1"/>
        <end position="39"/>
    </location>
</feature>
<dbReference type="AlphaFoldDB" id="A0A9D9EPB3"/>
<reference evidence="3" key="1">
    <citation type="submission" date="2020-10" db="EMBL/GenBank/DDBJ databases">
        <authorList>
            <person name="Gilroy R."/>
        </authorList>
    </citation>
    <scope>NUCLEOTIDE SEQUENCE</scope>
    <source>
        <strain evidence="3">B3-4054</strain>
    </source>
</reference>
<evidence type="ECO:0000256" key="1">
    <source>
        <dbReference type="SAM" id="MobiDB-lite"/>
    </source>
</evidence>
<evidence type="ECO:0000259" key="2">
    <source>
        <dbReference type="Pfam" id="PF10135"/>
    </source>
</evidence>
<organism evidence="3 4">
    <name type="scientific">Candidatus Avitreponema avistercoris</name>
    <dbReference type="NCBI Taxonomy" id="2840705"/>
    <lineage>
        <taxon>Bacteria</taxon>
        <taxon>Pseudomonadati</taxon>
        <taxon>Spirochaetota</taxon>
        <taxon>Spirochaetia</taxon>
        <taxon>Spirochaetales</taxon>
        <taxon>Candidatus Avitreponema</taxon>
    </lineage>
</organism>
<name>A0A9D9EPB3_9SPIR</name>
<reference evidence="3" key="2">
    <citation type="journal article" date="2021" name="PeerJ">
        <title>Extensive microbial diversity within the chicken gut microbiome revealed by metagenomics and culture.</title>
        <authorList>
            <person name="Gilroy R."/>
            <person name="Ravi A."/>
            <person name="Getino M."/>
            <person name="Pursley I."/>
            <person name="Horton D.L."/>
            <person name="Alikhan N.F."/>
            <person name="Baker D."/>
            <person name="Gharbi K."/>
            <person name="Hall N."/>
            <person name="Watson M."/>
            <person name="Adriaenssens E.M."/>
            <person name="Foster-Nyarko E."/>
            <person name="Jarju S."/>
            <person name="Secka A."/>
            <person name="Antonio M."/>
            <person name="Oren A."/>
            <person name="Chaudhuri R.R."/>
            <person name="La Ragione R."/>
            <person name="Hildebrand F."/>
            <person name="Pallen M.J."/>
        </authorList>
    </citation>
    <scope>NUCLEOTIDE SEQUENCE</scope>
    <source>
        <strain evidence="3">B3-4054</strain>
    </source>
</reference>
<proteinExistence type="predicted"/>
<dbReference type="Pfam" id="PF10135">
    <property type="entry name" value="Rod-binding"/>
    <property type="match status" value="1"/>
</dbReference>
<dbReference type="EMBL" id="JADIMS010000064">
    <property type="protein sequence ID" value="MBO8450251.1"/>
    <property type="molecule type" value="Genomic_DNA"/>
</dbReference>
<evidence type="ECO:0000313" key="3">
    <source>
        <dbReference type="EMBL" id="MBO8450251.1"/>
    </source>
</evidence>
<gene>
    <name evidence="3" type="ORF">IAA96_04010</name>
</gene>
<accession>A0A9D9EPB3</accession>
<evidence type="ECO:0000313" key="4">
    <source>
        <dbReference type="Proteomes" id="UP000823616"/>
    </source>
</evidence>
<comment type="caution">
    <text evidence="3">The sequence shown here is derived from an EMBL/GenBank/DDBJ whole genome shotgun (WGS) entry which is preliminary data.</text>
</comment>